<dbReference type="RefSeq" id="WP_231098336.1">
    <property type="nucleotide sequence ID" value="NZ_CP015901.2"/>
</dbReference>
<evidence type="ECO:0000313" key="2">
    <source>
        <dbReference type="EMBL" id="ARE24323.2"/>
    </source>
</evidence>
<evidence type="ECO:0000313" key="3">
    <source>
        <dbReference type="Proteomes" id="UP000192161"/>
    </source>
</evidence>
<sequence>MGQFRIESSAPESVTKQAAEAKTGNDYKTWRISYRAVGRGTDRRTLISTLLAPNRVGANSLHIQKNADLISLSERVYLVGILNSYTIDFILRQIVTMNISMTFIKQLPIPSVDEFPYSDEITKLSKSLLKKNGKPYDELDKLLQGEGVENPTEFDDLPVETLTAELNARVALGFKLTREEVINLMKTFESANHKETVQEEAQRIIDVYDRLSGE</sequence>
<gene>
    <name evidence="2" type="ORF">LLJM3_2147</name>
</gene>
<organism evidence="2 3">
    <name type="scientific">Lactococcus lactis subsp. cremoris</name>
    <name type="common">Streptococcus cremoris</name>
    <dbReference type="NCBI Taxonomy" id="1359"/>
    <lineage>
        <taxon>Bacteria</taxon>
        <taxon>Bacillati</taxon>
        <taxon>Bacillota</taxon>
        <taxon>Bacilli</taxon>
        <taxon>Lactobacillales</taxon>
        <taxon>Streptococcaceae</taxon>
        <taxon>Lactococcus</taxon>
    </lineage>
</organism>
<name>A0AA34TKC2_LACLC</name>
<accession>A0AA34TKC2</accession>
<protein>
    <submittedName>
        <fullName evidence="2">Uncharacterized protein</fullName>
    </submittedName>
</protein>
<dbReference type="Proteomes" id="UP000192161">
    <property type="component" value="Chromosome"/>
</dbReference>
<feature type="region of interest" description="Disordered" evidence="1">
    <location>
        <begin position="1"/>
        <end position="20"/>
    </location>
</feature>
<evidence type="ECO:0000256" key="1">
    <source>
        <dbReference type="SAM" id="MobiDB-lite"/>
    </source>
</evidence>
<dbReference type="AlphaFoldDB" id="A0AA34TKC2"/>
<proteinExistence type="predicted"/>
<reference evidence="2 3" key="1">
    <citation type="journal article" date="2017" name="BMC Genomics">
        <title>Comparative and functional genomics of the Lactococcus lactis taxon; insights into evolution and niche adaptation.</title>
        <authorList>
            <person name="Kelleher P."/>
            <person name="Bottacini F."/>
            <person name="Mahony J."/>
            <person name="Kilcawley K.N."/>
            <person name="van Sinderen D."/>
        </authorList>
    </citation>
    <scope>NUCLEOTIDE SEQUENCE [LARGE SCALE GENOMIC DNA]</scope>
    <source>
        <strain evidence="2 3">JM3</strain>
    </source>
</reference>
<dbReference type="REBASE" id="710793">
    <property type="entry name" value="LcrJM3ORF2147P"/>
</dbReference>
<dbReference type="EMBL" id="CP015901">
    <property type="protein sequence ID" value="ARE24323.2"/>
    <property type="molecule type" value="Genomic_DNA"/>
</dbReference>